<dbReference type="InterPro" id="IPR046953">
    <property type="entry name" value="Spore_GerAC-like_C"/>
</dbReference>
<dbReference type="PANTHER" id="PTHR35789:SF1">
    <property type="entry name" value="SPORE GERMINATION PROTEIN B3"/>
    <property type="match status" value="1"/>
</dbReference>
<dbReference type="InterPro" id="IPR038501">
    <property type="entry name" value="Spore_GerAC_C_sf"/>
</dbReference>
<dbReference type="Pfam" id="PF05504">
    <property type="entry name" value="Spore_GerAC"/>
    <property type="match status" value="1"/>
</dbReference>
<evidence type="ECO:0000259" key="8">
    <source>
        <dbReference type="Pfam" id="PF05504"/>
    </source>
</evidence>
<dbReference type="PROSITE" id="PS51257">
    <property type="entry name" value="PROKAR_LIPOPROTEIN"/>
    <property type="match status" value="1"/>
</dbReference>
<dbReference type="EMBL" id="JAKNHQ010000005">
    <property type="protein sequence ID" value="MCG4610318.1"/>
    <property type="molecule type" value="Genomic_DNA"/>
</dbReference>
<sequence length="378" mass="41388">MRKVVIQGLAVAFALISCLSLQGCSYQVQLSQRLLIQGIGIDYEDGVYRATVQVTKVSDQEENTVSLMNGEGDSAMDALSAITLANGKKPLYSHSLVLVLGRGCAEEGLSNVMDFFIRYPESHPTVNVLMADSSAEDILSTEQEDGKYIQARDIAELAKGGKYNGETVQTEMLDVINQLRGEGSSPYLPIVMQDGESIVSSGTAVFSGDQLVADLDEQETRGLLLITGKLHNGTAVVQSPEIGKVTLELEEASTKISPQIIGEKPRFSIEVECGATIGAADMPSGKSLDSKMYEKIGELLEEQLTQNCMEAISICIEDNHSDIFNFGRRLYQSQPTYWKQHEANWREEMDQAEYDVQVEVQLRRGGQEITGLQSDVNA</sequence>
<evidence type="ECO:0000256" key="2">
    <source>
        <dbReference type="ARBA" id="ARBA00007886"/>
    </source>
</evidence>
<reference evidence="10 11" key="1">
    <citation type="submission" date="2022-01" db="EMBL/GenBank/DDBJ databases">
        <title>Collection of gut derived symbiotic bacterial strains cultured from healthy donors.</title>
        <authorList>
            <person name="Lin H."/>
            <person name="Kohout C."/>
            <person name="Waligurski E."/>
            <person name="Pamer E.G."/>
        </authorList>
    </citation>
    <scope>NUCLEOTIDE SEQUENCE [LARGE SCALE GENOMIC DNA]</scope>
    <source>
        <strain evidence="10 11">DFI.7.58</strain>
    </source>
</reference>
<dbReference type="NCBIfam" id="TIGR02887">
    <property type="entry name" value="spore_ger_x_C"/>
    <property type="match status" value="1"/>
</dbReference>
<evidence type="ECO:0000256" key="3">
    <source>
        <dbReference type="ARBA" id="ARBA00022544"/>
    </source>
</evidence>
<evidence type="ECO:0000256" key="6">
    <source>
        <dbReference type="ARBA" id="ARBA00023139"/>
    </source>
</evidence>
<evidence type="ECO:0000259" key="9">
    <source>
        <dbReference type="Pfam" id="PF25198"/>
    </source>
</evidence>
<comment type="caution">
    <text evidence="10">The sequence shown here is derived from an EMBL/GenBank/DDBJ whole genome shotgun (WGS) entry which is preliminary data.</text>
</comment>
<keyword evidence="7" id="KW-0449">Lipoprotein</keyword>
<dbReference type="Proteomes" id="UP001298681">
    <property type="component" value="Unassembled WGS sequence"/>
</dbReference>
<evidence type="ECO:0000256" key="4">
    <source>
        <dbReference type="ARBA" id="ARBA00022729"/>
    </source>
</evidence>
<accession>A0ABS9MHN0</accession>
<dbReference type="Pfam" id="PF25198">
    <property type="entry name" value="Spore_GerAC_N"/>
    <property type="match status" value="1"/>
</dbReference>
<evidence type="ECO:0000313" key="10">
    <source>
        <dbReference type="EMBL" id="MCG4610318.1"/>
    </source>
</evidence>
<evidence type="ECO:0000256" key="5">
    <source>
        <dbReference type="ARBA" id="ARBA00023136"/>
    </source>
</evidence>
<name>A0ABS9MHN0_9FIRM</name>
<dbReference type="Gene3D" id="3.30.300.210">
    <property type="entry name" value="Nutrient germinant receptor protein C, domain 3"/>
    <property type="match status" value="1"/>
</dbReference>
<evidence type="ECO:0000313" key="11">
    <source>
        <dbReference type="Proteomes" id="UP001298681"/>
    </source>
</evidence>
<gene>
    <name evidence="10" type="ORF">L0P57_05165</name>
</gene>
<dbReference type="InterPro" id="IPR008844">
    <property type="entry name" value="Spore_GerAC-like"/>
</dbReference>
<proteinExistence type="inferred from homology"/>
<keyword evidence="3" id="KW-0309">Germination</keyword>
<comment type="subcellular location">
    <subcellularLocation>
        <location evidence="1">Membrane</location>
        <topology evidence="1">Lipid-anchor</topology>
    </subcellularLocation>
</comment>
<keyword evidence="5" id="KW-0472">Membrane</keyword>
<evidence type="ECO:0000256" key="7">
    <source>
        <dbReference type="ARBA" id="ARBA00023288"/>
    </source>
</evidence>
<comment type="similarity">
    <text evidence="2">Belongs to the GerABKC lipoprotein family.</text>
</comment>
<dbReference type="InterPro" id="IPR057336">
    <property type="entry name" value="GerAC_N"/>
</dbReference>
<keyword evidence="4" id="KW-0732">Signal</keyword>
<feature type="domain" description="Spore germination GerAC-like C-terminal" evidence="8">
    <location>
        <begin position="201"/>
        <end position="366"/>
    </location>
</feature>
<evidence type="ECO:0000256" key="1">
    <source>
        <dbReference type="ARBA" id="ARBA00004635"/>
    </source>
</evidence>
<keyword evidence="6" id="KW-0564">Palmitate</keyword>
<feature type="domain" description="Spore germination protein N-terminal" evidence="9">
    <location>
        <begin position="28"/>
        <end position="191"/>
    </location>
</feature>
<organism evidence="10 11">
    <name type="scientific">Anaeromassilibacillus senegalensis</name>
    <dbReference type="NCBI Taxonomy" id="1673717"/>
    <lineage>
        <taxon>Bacteria</taxon>
        <taxon>Bacillati</taxon>
        <taxon>Bacillota</taxon>
        <taxon>Clostridia</taxon>
        <taxon>Eubacteriales</taxon>
        <taxon>Acutalibacteraceae</taxon>
        <taxon>Anaeromassilibacillus</taxon>
    </lineage>
</organism>
<dbReference type="RefSeq" id="WP_195560087.1">
    <property type="nucleotide sequence ID" value="NZ_JAKNHQ010000005.1"/>
</dbReference>
<keyword evidence="11" id="KW-1185">Reference proteome</keyword>
<protein>
    <submittedName>
        <fullName evidence="10">Ger(X)C family spore germination protein</fullName>
    </submittedName>
</protein>
<dbReference type="PANTHER" id="PTHR35789">
    <property type="entry name" value="SPORE GERMINATION PROTEIN B3"/>
    <property type="match status" value="1"/>
</dbReference>